<accession>A0AAN7BD81</accession>
<name>A0AAN7BD81_9PEZI</name>
<reference evidence="1" key="1">
    <citation type="journal article" date="2023" name="Mol. Phylogenet. Evol.">
        <title>Genome-scale phylogeny and comparative genomics of the fungal order Sordariales.</title>
        <authorList>
            <person name="Hensen N."/>
            <person name="Bonometti L."/>
            <person name="Westerberg I."/>
            <person name="Brannstrom I.O."/>
            <person name="Guillou S."/>
            <person name="Cros-Aarteil S."/>
            <person name="Calhoun S."/>
            <person name="Haridas S."/>
            <person name="Kuo A."/>
            <person name="Mondo S."/>
            <person name="Pangilinan J."/>
            <person name="Riley R."/>
            <person name="LaButti K."/>
            <person name="Andreopoulos B."/>
            <person name="Lipzen A."/>
            <person name="Chen C."/>
            <person name="Yan M."/>
            <person name="Daum C."/>
            <person name="Ng V."/>
            <person name="Clum A."/>
            <person name="Steindorff A."/>
            <person name="Ohm R.A."/>
            <person name="Martin F."/>
            <person name="Silar P."/>
            <person name="Natvig D.O."/>
            <person name="Lalanne C."/>
            <person name="Gautier V."/>
            <person name="Ament-Velasquez S.L."/>
            <person name="Kruys A."/>
            <person name="Hutchinson M.I."/>
            <person name="Powell A.J."/>
            <person name="Barry K."/>
            <person name="Miller A.N."/>
            <person name="Grigoriev I.V."/>
            <person name="Debuchy R."/>
            <person name="Gladieux P."/>
            <person name="Hiltunen Thoren M."/>
            <person name="Johannesson H."/>
        </authorList>
    </citation>
    <scope>NUCLEOTIDE SEQUENCE</scope>
    <source>
        <strain evidence="1">PSN293</strain>
    </source>
</reference>
<keyword evidence="2" id="KW-1185">Reference proteome</keyword>
<dbReference type="Proteomes" id="UP001301769">
    <property type="component" value="Unassembled WGS sequence"/>
</dbReference>
<dbReference type="AlphaFoldDB" id="A0AAN7BD81"/>
<sequence length="140" mass="15726">MPGGIVLSHAEFRSGISAALDAFIGAVQSHPQLQAEVSQGRRHLRLSYILDFAMRTKYILSEMDNIEAGRPVRYPQQIKNYEFSANPSPQKVQQHMLDILVRSLTLDQMVNGEAPYNFGDWGEGIKSKAKVLVDSLDVFY</sequence>
<gene>
    <name evidence="1" type="ORF">QBC37DRAFT_84573</name>
</gene>
<comment type="caution">
    <text evidence="1">The sequence shown here is derived from an EMBL/GenBank/DDBJ whole genome shotgun (WGS) entry which is preliminary data.</text>
</comment>
<evidence type="ECO:0000313" key="2">
    <source>
        <dbReference type="Proteomes" id="UP001301769"/>
    </source>
</evidence>
<reference evidence="1" key="2">
    <citation type="submission" date="2023-05" db="EMBL/GenBank/DDBJ databases">
        <authorList>
            <consortium name="Lawrence Berkeley National Laboratory"/>
            <person name="Steindorff A."/>
            <person name="Hensen N."/>
            <person name="Bonometti L."/>
            <person name="Westerberg I."/>
            <person name="Brannstrom I.O."/>
            <person name="Guillou S."/>
            <person name="Cros-Aarteil S."/>
            <person name="Calhoun S."/>
            <person name="Haridas S."/>
            <person name="Kuo A."/>
            <person name="Mondo S."/>
            <person name="Pangilinan J."/>
            <person name="Riley R."/>
            <person name="Labutti K."/>
            <person name="Andreopoulos B."/>
            <person name="Lipzen A."/>
            <person name="Chen C."/>
            <person name="Yanf M."/>
            <person name="Daum C."/>
            <person name="Ng V."/>
            <person name="Clum A."/>
            <person name="Ohm R."/>
            <person name="Martin F."/>
            <person name="Silar P."/>
            <person name="Natvig D."/>
            <person name="Lalanne C."/>
            <person name="Gautier V."/>
            <person name="Ament-Velasquez S.L."/>
            <person name="Kruys A."/>
            <person name="Hutchinson M.I."/>
            <person name="Powell A.J."/>
            <person name="Barry K."/>
            <person name="Miller A.N."/>
            <person name="Grigoriev I.V."/>
            <person name="Debuchy R."/>
            <person name="Gladieux P."/>
            <person name="Thoren M.H."/>
            <person name="Johannesson H."/>
        </authorList>
    </citation>
    <scope>NUCLEOTIDE SEQUENCE</scope>
    <source>
        <strain evidence="1">PSN293</strain>
    </source>
</reference>
<organism evidence="1 2">
    <name type="scientific">Rhypophila decipiens</name>
    <dbReference type="NCBI Taxonomy" id="261697"/>
    <lineage>
        <taxon>Eukaryota</taxon>
        <taxon>Fungi</taxon>
        <taxon>Dikarya</taxon>
        <taxon>Ascomycota</taxon>
        <taxon>Pezizomycotina</taxon>
        <taxon>Sordariomycetes</taxon>
        <taxon>Sordariomycetidae</taxon>
        <taxon>Sordariales</taxon>
        <taxon>Naviculisporaceae</taxon>
        <taxon>Rhypophila</taxon>
    </lineage>
</organism>
<dbReference type="EMBL" id="MU858066">
    <property type="protein sequence ID" value="KAK4216700.1"/>
    <property type="molecule type" value="Genomic_DNA"/>
</dbReference>
<protein>
    <submittedName>
        <fullName evidence="1">Uncharacterized protein</fullName>
    </submittedName>
</protein>
<evidence type="ECO:0000313" key="1">
    <source>
        <dbReference type="EMBL" id="KAK4216700.1"/>
    </source>
</evidence>
<proteinExistence type="predicted"/>